<dbReference type="PANTHER" id="PTHR36510">
    <property type="entry name" value="GLUTAMATE--CYSTEINE LIGASE 2-RELATED"/>
    <property type="match status" value="1"/>
</dbReference>
<proteinExistence type="predicted"/>
<dbReference type="GO" id="GO:0016879">
    <property type="term" value="F:ligase activity, forming carbon-nitrogen bonds"/>
    <property type="evidence" value="ECO:0007669"/>
    <property type="project" value="TreeGrafter"/>
</dbReference>
<dbReference type="Gene3D" id="3.30.590.20">
    <property type="match status" value="1"/>
</dbReference>
<organism evidence="1">
    <name type="scientific">hydrothermal vent metagenome</name>
    <dbReference type="NCBI Taxonomy" id="652676"/>
    <lineage>
        <taxon>unclassified sequences</taxon>
        <taxon>metagenomes</taxon>
        <taxon>ecological metagenomes</taxon>
    </lineage>
</organism>
<protein>
    <recommendedName>
        <fullName evidence="2">Glutamate--cysteine ligase</fullName>
    </recommendedName>
</protein>
<dbReference type="InterPro" id="IPR006336">
    <property type="entry name" value="GCS2"/>
</dbReference>
<dbReference type="EMBL" id="UOFK01000095">
    <property type="protein sequence ID" value="VAW76419.1"/>
    <property type="molecule type" value="Genomic_DNA"/>
</dbReference>
<dbReference type="InterPro" id="IPR050141">
    <property type="entry name" value="GCL_type2/YbdK_subfam"/>
</dbReference>
<evidence type="ECO:0000313" key="1">
    <source>
        <dbReference type="EMBL" id="VAW76419.1"/>
    </source>
</evidence>
<name>A0A3B0YQ08_9ZZZZ</name>
<feature type="non-terminal residue" evidence="1">
    <location>
        <position position="417"/>
    </location>
</feature>
<dbReference type="InterPro" id="IPR014746">
    <property type="entry name" value="Gln_synth/guanido_kin_cat_dom"/>
</dbReference>
<sequence length="417" mass="46437">MGDEITHSNFDSADFKRFSQHLQAETQLLGQWFGEKAFSQRVPVCGLELEAWLIDPQGLPVPMNQAFLGAMNDPLVVPELARFNVEFNVHPHALQGAALSQLYHDLQQTWARSQAVAGELDTRLLMTGILPSVKQTHLSLANMSEQIRYQALNQQVLRLRGGEPLILDIHGREQLNIVHNDVMLESAATSLQLHLKVGVDQAVRYYNAAQIVSAPLLGAAVNSPFLFGQDLWDETRIPLFEQAVAVGGFAGASRGPVRRVSFGTGYAKQSLFECFVENEAHFPLLLPTCFDDPVEQMRHLRLHNGTIWRWNRPLIGYDDDATPHLRIEQRVLPAGPTVPDCIANAAFFYGLVQALAVSDIPPEVQLPFATARDNFYAVARDGLDAQITWLDGRKLSVQSLLLDRLIPQAHYGLNLLD</sequence>
<dbReference type="AlphaFoldDB" id="A0A3B0YQ08"/>
<accession>A0A3B0YQ08</accession>
<dbReference type="SUPFAM" id="SSF55931">
    <property type="entry name" value="Glutamine synthetase/guanido kinase"/>
    <property type="match status" value="1"/>
</dbReference>
<gene>
    <name evidence="1" type="ORF">MNBD_GAMMA13-1120</name>
</gene>
<dbReference type="Pfam" id="PF04107">
    <property type="entry name" value="GCS2"/>
    <property type="match status" value="1"/>
</dbReference>
<dbReference type="PANTHER" id="PTHR36510:SF3">
    <property type="entry name" value="CONSERVED PROTEIN"/>
    <property type="match status" value="1"/>
</dbReference>
<evidence type="ECO:0008006" key="2">
    <source>
        <dbReference type="Google" id="ProtNLM"/>
    </source>
</evidence>
<reference evidence="1" key="1">
    <citation type="submission" date="2018-06" db="EMBL/GenBank/DDBJ databases">
        <authorList>
            <person name="Zhirakovskaya E."/>
        </authorList>
    </citation>
    <scope>NUCLEOTIDE SEQUENCE</scope>
</reference>